<dbReference type="Proteomes" id="UP000242415">
    <property type="component" value="Unassembled WGS sequence"/>
</dbReference>
<evidence type="ECO:0000256" key="8">
    <source>
        <dbReference type="ARBA" id="ARBA00022741"/>
    </source>
</evidence>
<evidence type="ECO:0000256" key="7">
    <source>
        <dbReference type="ARBA" id="ARBA00022692"/>
    </source>
</evidence>
<dbReference type="Gene3D" id="1.10.287.130">
    <property type="match status" value="1"/>
</dbReference>
<keyword evidence="12" id="KW-0902">Two-component regulatory system</keyword>
<evidence type="ECO:0000256" key="11">
    <source>
        <dbReference type="ARBA" id="ARBA00022989"/>
    </source>
</evidence>
<dbReference type="EC" id="2.7.13.3" evidence="3"/>
<dbReference type="PANTHER" id="PTHR44936:SF9">
    <property type="entry name" value="SENSOR PROTEIN CREC"/>
    <property type="match status" value="1"/>
</dbReference>
<dbReference type="RefSeq" id="WP_091560308.1">
    <property type="nucleotide sequence ID" value="NZ_FNPH01000009.1"/>
</dbReference>
<evidence type="ECO:0000256" key="10">
    <source>
        <dbReference type="ARBA" id="ARBA00022840"/>
    </source>
</evidence>
<dbReference type="InterPro" id="IPR036097">
    <property type="entry name" value="HisK_dim/P_sf"/>
</dbReference>
<dbReference type="Pfam" id="PF00512">
    <property type="entry name" value="HisKA"/>
    <property type="match status" value="1"/>
</dbReference>
<keyword evidence="8" id="KW-0547">Nucleotide-binding</keyword>
<dbReference type="SMART" id="SM00387">
    <property type="entry name" value="HATPase_c"/>
    <property type="match status" value="1"/>
</dbReference>
<dbReference type="OrthoDB" id="3206505at2"/>
<evidence type="ECO:0000256" key="5">
    <source>
        <dbReference type="ARBA" id="ARBA00022553"/>
    </source>
</evidence>
<evidence type="ECO:0000256" key="9">
    <source>
        <dbReference type="ARBA" id="ARBA00022777"/>
    </source>
</evidence>
<dbReference type="CDD" id="cd06225">
    <property type="entry name" value="HAMP"/>
    <property type="match status" value="1"/>
</dbReference>
<dbReference type="InterPro" id="IPR003661">
    <property type="entry name" value="HisK_dim/P_dom"/>
</dbReference>
<evidence type="ECO:0000256" key="3">
    <source>
        <dbReference type="ARBA" id="ARBA00012438"/>
    </source>
</evidence>
<dbReference type="GO" id="GO:0005524">
    <property type="term" value="F:ATP binding"/>
    <property type="evidence" value="ECO:0007669"/>
    <property type="project" value="UniProtKB-KW"/>
</dbReference>
<keyword evidence="11" id="KW-0472">Membrane</keyword>
<keyword evidence="5" id="KW-0597">Phosphoprotein</keyword>
<dbReference type="SUPFAM" id="SSF55874">
    <property type="entry name" value="ATPase domain of HSP90 chaperone/DNA topoisomerase II/histidine kinase"/>
    <property type="match status" value="1"/>
</dbReference>
<keyword evidence="10" id="KW-0067">ATP-binding</keyword>
<proteinExistence type="predicted"/>
<dbReference type="InterPro" id="IPR003660">
    <property type="entry name" value="HAMP_dom"/>
</dbReference>
<keyword evidence="16" id="KW-1185">Reference proteome</keyword>
<dbReference type="STRING" id="405436.SAMN05444365_109135"/>
<dbReference type="PROSITE" id="PS50109">
    <property type="entry name" value="HIS_KIN"/>
    <property type="match status" value="1"/>
</dbReference>
<accession>A0A1H3RWI0</accession>
<dbReference type="EMBL" id="FNPH01000009">
    <property type="protein sequence ID" value="SDZ29987.1"/>
    <property type="molecule type" value="Genomic_DNA"/>
</dbReference>
<protein>
    <recommendedName>
        <fullName evidence="3">histidine kinase</fullName>
        <ecNumber evidence="3">2.7.13.3</ecNumber>
    </recommendedName>
</protein>
<name>A0A1H3RWI0_9ACTN</name>
<dbReference type="InterPro" id="IPR050980">
    <property type="entry name" value="2C_sensor_his_kinase"/>
</dbReference>
<dbReference type="SUPFAM" id="SSF47384">
    <property type="entry name" value="Homodimeric domain of signal transducing histidine kinase"/>
    <property type="match status" value="1"/>
</dbReference>
<dbReference type="Pfam" id="PF00672">
    <property type="entry name" value="HAMP"/>
    <property type="match status" value="1"/>
</dbReference>
<feature type="domain" description="HAMP" evidence="14">
    <location>
        <begin position="167"/>
        <end position="219"/>
    </location>
</feature>
<evidence type="ECO:0000256" key="2">
    <source>
        <dbReference type="ARBA" id="ARBA00004651"/>
    </source>
</evidence>
<dbReference type="AlphaFoldDB" id="A0A1H3RWI0"/>
<organism evidence="15 16">
    <name type="scientific">Micromonospora pattaloongensis</name>
    <dbReference type="NCBI Taxonomy" id="405436"/>
    <lineage>
        <taxon>Bacteria</taxon>
        <taxon>Bacillati</taxon>
        <taxon>Actinomycetota</taxon>
        <taxon>Actinomycetes</taxon>
        <taxon>Micromonosporales</taxon>
        <taxon>Micromonosporaceae</taxon>
        <taxon>Micromonospora</taxon>
    </lineage>
</organism>
<dbReference type="PROSITE" id="PS50885">
    <property type="entry name" value="HAMP"/>
    <property type="match status" value="1"/>
</dbReference>
<evidence type="ECO:0000259" key="14">
    <source>
        <dbReference type="PROSITE" id="PS50885"/>
    </source>
</evidence>
<dbReference type="Gene3D" id="3.30.565.10">
    <property type="entry name" value="Histidine kinase-like ATPase, C-terminal domain"/>
    <property type="match status" value="1"/>
</dbReference>
<dbReference type="CDD" id="cd00082">
    <property type="entry name" value="HisKA"/>
    <property type="match status" value="1"/>
</dbReference>
<evidence type="ECO:0000313" key="16">
    <source>
        <dbReference type="Proteomes" id="UP000242415"/>
    </source>
</evidence>
<dbReference type="InterPro" id="IPR005467">
    <property type="entry name" value="His_kinase_dom"/>
</dbReference>
<comment type="subcellular location">
    <subcellularLocation>
        <location evidence="2">Cell membrane</location>
        <topology evidence="2">Multi-pass membrane protein</topology>
    </subcellularLocation>
</comment>
<keyword evidence="4" id="KW-1003">Cell membrane</keyword>
<evidence type="ECO:0000259" key="13">
    <source>
        <dbReference type="PROSITE" id="PS50109"/>
    </source>
</evidence>
<dbReference type="Pfam" id="PF02518">
    <property type="entry name" value="HATPase_c"/>
    <property type="match status" value="1"/>
</dbReference>
<dbReference type="InterPro" id="IPR036890">
    <property type="entry name" value="HATPase_C_sf"/>
</dbReference>
<evidence type="ECO:0000256" key="4">
    <source>
        <dbReference type="ARBA" id="ARBA00022475"/>
    </source>
</evidence>
<keyword evidence="11" id="KW-1133">Transmembrane helix</keyword>
<reference evidence="16" key="1">
    <citation type="submission" date="2016-10" db="EMBL/GenBank/DDBJ databases">
        <authorList>
            <person name="Varghese N."/>
            <person name="Submissions S."/>
        </authorList>
    </citation>
    <scope>NUCLEOTIDE SEQUENCE [LARGE SCALE GENOMIC DNA]</scope>
    <source>
        <strain evidence="16">DSM 45245</strain>
    </source>
</reference>
<dbReference type="SMART" id="SM00304">
    <property type="entry name" value="HAMP"/>
    <property type="match status" value="1"/>
</dbReference>
<evidence type="ECO:0000256" key="6">
    <source>
        <dbReference type="ARBA" id="ARBA00022679"/>
    </source>
</evidence>
<evidence type="ECO:0000256" key="12">
    <source>
        <dbReference type="ARBA" id="ARBA00023012"/>
    </source>
</evidence>
<gene>
    <name evidence="15" type="ORF">SAMN05444365_109135</name>
</gene>
<comment type="catalytic activity">
    <reaction evidence="1">
        <text>ATP + protein L-histidine = ADP + protein N-phospho-L-histidine.</text>
        <dbReference type="EC" id="2.7.13.3"/>
    </reaction>
</comment>
<evidence type="ECO:0000256" key="1">
    <source>
        <dbReference type="ARBA" id="ARBA00000085"/>
    </source>
</evidence>
<feature type="domain" description="Histidine kinase" evidence="13">
    <location>
        <begin position="227"/>
        <end position="422"/>
    </location>
</feature>
<dbReference type="GO" id="GO:0000155">
    <property type="term" value="F:phosphorelay sensor kinase activity"/>
    <property type="evidence" value="ECO:0007669"/>
    <property type="project" value="InterPro"/>
</dbReference>
<keyword evidence="9 15" id="KW-0418">Kinase</keyword>
<dbReference type="InterPro" id="IPR003594">
    <property type="entry name" value="HATPase_dom"/>
</dbReference>
<keyword evidence="7" id="KW-0812">Transmembrane</keyword>
<evidence type="ECO:0000313" key="15">
    <source>
        <dbReference type="EMBL" id="SDZ29987.1"/>
    </source>
</evidence>
<dbReference type="GO" id="GO:0005886">
    <property type="term" value="C:plasma membrane"/>
    <property type="evidence" value="ECO:0007669"/>
    <property type="project" value="UniProtKB-SubCell"/>
</dbReference>
<dbReference type="PANTHER" id="PTHR44936">
    <property type="entry name" value="SENSOR PROTEIN CREC"/>
    <property type="match status" value="1"/>
</dbReference>
<keyword evidence="6" id="KW-0808">Transferase</keyword>
<sequence length="426" mass="44363">MRSALARSTLAVTSMLALAFGIPLALLAGRIAHDRALSDARQQATGIVAALAVTQERPVLARAIASTRAGQRLALHLPGEAPIGATRGAADDVRLVRTGGQPLVAPAADGVVYLQPTALGPERTAVIEVWVPAAELRRGVTTARLSIAGLAAVLVLASIALADRLGARVVTAARELSRAARRLGAHDLSVRVRPAGPTELVAAGTAFNVMADRIVSLVDAERERAADLSHRLRTPLTALRLDADSLPHGEVADRVRESIDALEREVDAIIVSARDPLDARTGAVTDLVDVLADRLAFWAVPAEHQGRAWEVIGGAEPVWIPVPRSDVISAVDAMLGNVFRHTPAGTPFRIGVGERELVVEDGGPGIADRSGAVRRGVSGADSTGLGLDIVRRVATEAGGSLRIGHSSRLGGARVGMSYVGSRRPPG</sequence>